<accession>A0ABU9UAC7</accession>
<keyword evidence="3" id="KW-1185">Reference proteome</keyword>
<evidence type="ECO:0000313" key="2">
    <source>
        <dbReference type="EMBL" id="MEM5947444.1"/>
    </source>
</evidence>
<evidence type="ECO:0000313" key="3">
    <source>
        <dbReference type="Proteomes" id="UP001466331"/>
    </source>
</evidence>
<dbReference type="RefSeq" id="WP_420068893.1">
    <property type="nucleotide sequence ID" value="NZ_JBCHKQ010000001.1"/>
</dbReference>
<protein>
    <recommendedName>
        <fullName evidence="1">DUF4037 domain-containing protein</fullName>
    </recommendedName>
</protein>
<dbReference type="Pfam" id="PF13228">
    <property type="entry name" value="DUF4037"/>
    <property type="match status" value="1"/>
</dbReference>
<sequence>MDSIAVLPASIYRTLTMLEEKLSVWDCVDTLCFLNNDRSDVYDPYFYISLDVYYDGELPPSEERLAQFDFAGAFETSPGRNKDRFLVRDIPVRLEYKCMSDIEAMLNSEPGALLRYDERISYMCYRLKNADVLYKKSNWIDGIREKLDSLPDSFWHALVDEARAKMEHYLSDLCAASELEDEYYFLISSAGFIRSACSALFAINKTFEPWGREMRKHVFRLKELPYSFRGYFDQFVRYEHDMPMAVRREIAEHLASHIVKMCMSNI</sequence>
<comment type="caution">
    <text evidence="2">The sequence shown here is derived from an EMBL/GenBank/DDBJ whole genome shotgun (WGS) entry which is preliminary data.</text>
</comment>
<name>A0ABU9UAC7_9SPIR</name>
<organism evidence="2 3">
    <name type="scientific">Rarispira pelagica</name>
    <dbReference type="NCBI Taxonomy" id="3141764"/>
    <lineage>
        <taxon>Bacteria</taxon>
        <taxon>Pseudomonadati</taxon>
        <taxon>Spirochaetota</taxon>
        <taxon>Spirochaetia</taxon>
        <taxon>Winmispirales</taxon>
        <taxon>Winmispiraceae</taxon>
        <taxon>Rarispira</taxon>
    </lineage>
</organism>
<dbReference type="EMBL" id="JBCHKQ010000001">
    <property type="protein sequence ID" value="MEM5947444.1"/>
    <property type="molecule type" value="Genomic_DNA"/>
</dbReference>
<dbReference type="InterPro" id="IPR025117">
    <property type="entry name" value="DUF4037"/>
</dbReference>
<feature type="domain" description="DUF4037" evidence="1">
    <location>
        <begin position="127"/>
        <end position="210"/>
    </location>
</feature>
<reference evidence="2 3" key="1">
    <citation type="submission" date="2024-03" db="EMBL/GenBank/DDBJ databases">
        <title>Ignisphaera cupida sp. nov., a hyperthermophilic hydrolytic archaeon from a hot spring of Kamchatka, and proposal of Ignisphaeraceae fam. nov.</title>
        <authorList>
            <person name="Podosokorskaya O.A."/>
            <person name="Elcheninov A.G."/>
            <person name="Maltseva A.I."/>
            <person name="Zayulina K.S."/>
            <person name="Novikov A."/>
            <person name="Merkel A.Y."/>
        </authorList>
    </citation>
    <scope>NUCLEOTIDE SEQUENCE [LARGE SCALE GENOMIC DNA]</scope>
    <source>
        <strain evidence="2 3">38H-sp</strain>
    </source>
</reference>
<gene>
    <name evidence="2" type="ORF">WKV44_02695</name>
</gene>
<dbReference type="Proteomes" id="UP001466331">
    <property type="component" value="Unassembled WGS sequence"/>
</dbReference>
<evidence type="ECO:0000259" key="1">
    <source>
        <dbReference type="Pfam" id="PF13228"/>
    </source>
</evidence>
<proteinExistence type="predicted"/>